<evidence type="ECO:0000313" key="3">
    <source>
        <dbReference type="Proteomes" id="UP000663845"/>
    </source>
</evidence>
<feature type="transmembrane region" description="Helical" evidence="1">
    <location>
        <begin position="12"/>
        <end position="34"/>
    </location>
</feature>
<accession>A0A814AVV1</accession>
<dbReference type="AlphaFoldDB" id="A0A814AVV1"/>
<gene>
    <name evidence="2" type="ORF">JYZ213_LOCUS11441</name>
</gene>
<protein>
    <submittedName>
        <fullName evidence="2">Uncharacterized protein</fullName>
    </submittedName>
</protein>
<feature type="transmembrane region" description="Helical" evidence="1">
    <location>
        <begin position="99"/>
        <end position="122"/>
    </location>
</feature>
<dbReference type="Proteomes" id="UP000663845">
    <property type="component" value="Unassembled WGS sequence"/>
</dbReference>
<feature type="transmembrane region" description="Helical" evidence="1">
    <location>
        <begin position="55"/>
        <end position="79"/>
    </location>
</feature>
<keyword evidence="1" id="KW-0812">Transmembrane</keyword>
<organism evidence="2 3">
    <name type="scientific">Adineta steineri</name>
    <dbReference type="NCBI Taxonomy" id="433720"/>
    <lineage>
        <taxon>Eukaryota</taxon>
        <taxon>Metazoa</taxon>
        <taxon>Spiralia</taxon>
        <taxon>Gnathifera</taxon>
        <taxon>Rotifera</taxon>
        <taxon>Eurotatoria</taxon>
        <taxon>Bdelloidea</taxon>
        <taxon>Adinetida</taxon>
        <taxon>Adinetidae</taxon>
        <taxon>Adineta</taxon>
    </lineage>
</organism>
<proteinExistence type="predicted"/>
<comment type="caution">
    <text evidence="2">The sequence shown here is derived from an EMBL/GenBank/DDBJ whole genome shotgun (WGS) entry which is preliminary data.</text>
</comment>
<keyword evidence="1" id="KW-0472">Membrane</keyword>
<reference evidence="2" key="1">
    <citation type="submission" date="2021-02" db="EMBL/GenBank/DDBJ databases">
        <authorList>
            <person name="Nowell W R."/>
        </authorList>
    </citation>
    <scope>NUCLEOTIDE SEQUENCE</scope>
</reference>
<evidence type="ECO:0000313" key="2">
    <source>
        <dbReference type="EMBL" id="CAF0917816.1"/>
    </source>
</evidence>
<sequence length="177" mass="20558">MPNLNIVREVFSWFYITGGIAVYVLATLLMLISFARRIRRYGMENSSCIKTFLKLLWTHLFVFVPPAVYGISQIPYGVILHTKDPKESYLDIDKPTEEYIIKVSAEVLTRVPVVITWLLFVYPSKVYMTEFYLNTWSGQCLAKLLLLCKSCKDRNESNHFSTTSLINDERDNRELTV</sequence>
<evidence type="ECO:0000256" key="1">
    <source>
        <dbReference type="SAM" id="Phobius"/>
    </source>
</evidence>
<dbReference type="EMBL" id="CAJNOG010000086">
    <property type="protein sequence ID" value="CAF0917816.1"/>
    <property type="molecule type" value="Genomic_DNA"/>
</dbReference>
<keyword evidence="1" id="KW-1133">Transmembrane helix</keyword>
<name>A0A814AVV1_9BILA</name>